<dbReference type="EMBL" id="CAEZXX010000002">
    <property type="protein sequence ID" value="CAB4692204.1"/>
    <property type="molecule type" value="Genomic_DNA"/>
</dbReference>
<protein>
    <submittedName>
        <fullName evidence="2">Unannotated protein</fullName>
    </submittedName>
</protein>
<dbReference type="AlphaFoldDB" id="A0A6J6P769"/>
<feature type="transmembrane region" description="Helical" evidence="1">
    <location>
        <begin position="17"/>
        <end position="35"/>
    </location>
</feature>
<reference evidence="2" key="1">
    <citation type="submission" date="2020-05" db="EMBL/GenBank/DDBJ databases">
        <authorList>
            <person name="Chiriac C."/>
            <person name="Salcher M."/>
            <person name="Ghai R."/>
            <person name="Kavagutti S V."/>
        </authorList>
    </citation>
    <scope>NUCLEOTIDE SEQUENCE</scope>
</reference>
<evidence type="ECO:0000256" key="1">
    <source>
        <dbReference type="SAM" id="Phobius"/>
    </source>
</evidence>
<name>A0A6J6P769_9ZZZZ</name>
<keyword evidence="1" id="KW-1133">Transmembrane helix</keyword>
<accession>A0A6J6P769</accession>
<proteinExistence type="predicted"/>
<gene>
    <name evidence="2" type="ORF">UFOPK2602_00077</name>
</gene>
<sequence>MGYNPYRKKVVKPGDKWIFAAIAVVAVALILWGFLG</sequence>
<organism evidence="2">
    <name type="scientific">freshwater metagenome</name>
    <dbReference type="NCBI Taxonomy" id="449393"/>
    <lineage>
        <taxon>unclassified sequences</taxon>
        <taxon>metagenomes</taxon>
        <taxon>ecological metagenomes</taxon>
    </lineage>
</organism>
<evidence type="ECO:0000313" key="2">
    <source>
        <dbReference type="EMBL" id="CAB4692204.1"/>
    </source>
</evidence>
<keyword evidence="1" id="KW-0472">Membrane</keyword>
<keyword evidence="1" id="KW-0812">Transmembrane</keyword>